<dbReference type="GO" id="GO:0005829">
    <property type="term" value="C:cytosol"/>
    <property type="evidence" value="ECO:0007669"/>
    <property type="project" value="TreeGrafter"/>
</dbReference>
<dbReference type="EMBL" id="CP034855">
    <property type="protein sequence ID" value="QCI25534.1"/>
    <property type="molecule type" value="Genomic_DNA"/>
</dbReference>
<reference evidence="5 6" key="1">
    <citation type="submission" date="2018-12" db="EMBL/GenBank/DDBJ databases">
        <authorList>
            <person name="Chong R.A."/>
        </authorList>
    </citation>
    <scope>NUCLEOTIDE SEQUENCE [LARGE SCALE GENOMIC DNA]</scope>
    <source>
        <strain evidence="5 6">Sav</strain>
    </source>
</reference>
<dbReference type="SUPFAM" id="SSF53067">
    <property type="entry name" value="Actin-like ATPase domain"/>
    <property type="match status" value="2"/>
</dbReference>
<evidence type="ECO:0000256" key="3">
    <source>
        <dbReference type="ARBA" id="ARBA00032446"/>
    </source>
</evidence>
<feature type="domain" description="Gcp-like" evidence="4">
    <location>
        <begin position="30"/>
        <end position="144"/>
    </location>
</feature>
<dbReference type="InterPro" id="IPR022496">
    <property type="entry name" value="T6A_TsaB"/>
</dbReference>
<sequence>MSKIILAIDSSIDCCSVAVYKNKYIYSLSEKCKKKHTSQILPMIQETLLKANTEFKKLDYISFAKGPGNFTSIRIAASIAQSLSFSLKIPLISISTLAIMAEKAWRKYKQKQILVLINAKKTEVYWGQYIRNKESIWIGEHTESLMKKKIIIEKINNLKKKWTLVGNESQLIQVKNFLHINNTKIFSPNAKDIIPFALLTIKNKKLFSLEENSINYLYDKF</sequence>
<dbReference type="CDD" id="cd24032">
    <property type="entry name" value="ASKHA_NBD_TsaB"/>
    <property type="match status" value="1"/>
</dbReference>
<dbReference type="GO" id="GO:0002949">
    <property type="term" value="P:tRNA threonylcarbamoyladenosine modification"/>
    <property type="evidence" value="ECO:0007669"/>
    <property type="project" value="InterPro"/>
</dbReference>
<dbReference type="Pfam" id="PF00814">
    <property type="entry name" value="TsaD"/>
    <property type="match status" value="1"/>
</dbReference>
<organism evidence="5 6">
    <name type="scientific">Buchnera aphidicola</name>
    <name type="common">Sitobion avenae</name>
    <dbReference type="NCBI Taxonomy" id="571428"/>
    <lineage>
        <taxon>Bacteria</taxon>
        <taxon>Pseudomonadati</taxon>
        <taxon>Pseudomonadota</taxon>
        <taxon>Gammaproteobacteria</taxon>
        <taxon>Enterobacterales</taxon>
        <taxon>Erwiniaceae</taxon>
        <taxon>Buchnera</taxon>
    </lineage>
</organism>
<proteinExistence type="inferred from homology"/>
<dbReference type="AlphaFoldDB" id="A0A4D6YHN6"/>
<protein>
    <recommendedName>
        <fullName evidence="2">tRNA threonylcarbamoyladenosine biosynthesis protein TsaB</fullName>
    </recommendedName>
    <alternativeName>
        <fullName evidence="3">t(6)A37 threonylcarbamoyladenosine biosynthesis protein TsaB</fullName>
    </alternativeName>
</protein>
<keyword evidence="5" id="KW-0808">Transferase</keyword>
<evidence type="ECO:0000313" key="6">
    <source>
        <dbReference type="Proteomes" id="UP000298585"/>
    </source>
</evidence>
<evidence type="ECO:0000256" key="2">
    <source>
        <dbReference type="ARBA" id="ARBA00019012"/>
    </source>
</evidence>
<dbReference type="InterPro" id="IPR043129">
    <property type="entry name" value="ATPase_NBD"/>
</dbReference>
<dbReference type="Gene3D" id="3.30.420.40">
    <property type="match status" value="2"/>
</dbReference>
<dbReference type="GO" id="GO:0016740">
    <property type="term" value="F:transferase activity"/>
    <property type="evidence" value="ECO:0007669"/>
    <property type="project" value="UniProtKB-KW"/>
</dbReference>
<dbReference type="RefSeq" id="WP_158338446.1">
    <property type="nucleotide sequence ID" value="NZ_CP034855.1"/>
</dbReference>
<gene>
    <name evidence="5" type="primary">tsaB</name>
    <name evidence="5" type="ORF">D9V77_01625</name>
</gene>
<dbReference type="PANTHER" id="PTHR11735">
    <property type="entry name" value="TRNA N6-ADENOSINE THREONYLCARBAMOYLTRANSFERASE"/>
    <property type="match status" value="1"/>
</dbReference>
<name>A0A4D6YHN6_9GAMM</name>
<dbReference type="Proteomes" id="UP000298585">
    <property type="component" value="Chromosome"/>
</dbReference>
<dbReference type="NCBIfam" id="TIGR03725">
    <property type="entry name" value="T6A_YeaZ"/>
    <property type="match status" value="1"/>
</dbReference>
<evidence type="ECO:0000259" key="4">
    <source>
        <dbReference type="Pfam" id="PF00814"/>
    </source>
</evidence>
<dbReference type="PANTHER" id="PTHR11735:SF11">
    <property type="entry name" value="TRNA THREONYLCARBAMOYLADENOSINE BIOSYNTHESIS PROTEIN TSAB"/>
    <property type="match status" value="1"/>
</dbReference>
<evidence type="ECO:0000256" key="1">
    <source>
        <dbReference type="ARBA" id="ARBA00010493"/>
    </source>
</evidence>
<accession>A0A4D6YHN6</accession>
<dbReference type="InterPro" id="IPR000905">
    <property type="entry name" value="Gcp-like_dom"/>
</dbReference>
<reference evidence="5 6" key="2">
    <citation type="submission" date="2019-05" db="EMBL/GenBank/DDBJ databases">
        <title>Genome evolution of the obligate endosymbiont Buchnera aphidicola.</title>
        <authorList>
            <person name="Moran N.A."/>
        </authorList>
    </citation>
    <scope>NUCLEOTIDE SEQUENCE [LARGE SCALE GENOMIC DNA]</scope>
    <source>
        <strain evidence="5 6">Sav</strain>
    </source>
</reference>
<dbReference type="OrthoDB" id="9809995at2"/>
<evidence type="ECO:0000313" key="5">
    <source>
        <dbReference type="EMBL" id="QCI25534.1"/>
    </source>
</evidence>
<comment type="similarity">
    <text evidence="1">Belongs to the KAE1 / TsaD family. TsaB subfamily.</text>
</comment>